<organism evidence="6 7">
    <name type="scientific">Paramecium pentaurelia</name>
    <dbReference type="NCBI Taxonomy" id="43138"/>
    <lineage>
        <taxon>Eukaryota</taxon>
        <taxon>Sar</taxon>
        <taxon>Alveolata</taxon>
        <taxon>Ciliophora</taxon>
        <taxon>Intramacronucleata</taxon>
        <taxon>Oligohymenophorea</taxon>
        <taxon>Peniculida</taxon>
        <taxon>Parameciidae</taxon>
        <taxon>Paramecium</taxon>
    </lineage>
</organism>
<keyword evidence="7" id="KW-1185">Reference proteome</keyword>
<keyword evidence="3 5" id="KW-1133">Transmembrane helix</keyword>
<dbReference type="GO" id="GO:0016020">
    <property type="term" value="C:membrane"/>
    <property type="evidence" value="ECO:0007669"/>
    <property type="project" value="UniProtKB-SubCell"/>
</dbReference>
<evidence type="ECO:0000256" key="1">
    <source>
        <dbReference type="ARBA" id="ARBA00004141"/>
    </source>
</evidence>
<accession>A0A8S1YHG3</accession>
<evidence type="ECO:0000256" key="2">
    <source>
        <dbReference type="ARBA" id="ARBA00022692"/>
    </source>
</evidence>
<feature type="transmembrane region" description="Helical" evidence="5">
    <location>
        <begin position="108"/>
        <end position="126"/>
    </location>
</feature>
<keyword evidence="2 5" id="KW-0812">Transmembrane</keyword>
<comment type="caution">
    <text evidence="6">The sequence shown here is derived from an EMBL/GenBank/DDBJ whole genome shotgun (WGS) entry which is preliminary data.</text>
</comment>
<name>A0A8S1YHG3_9CILI</name>
<evidence type="ECO:0000313" key="6">
    <source>
        <dbReference type="EMBL" id="CAD8213119.1"/>
    </source>
</evidence>
<evidence type="ECO:0008006" key="8">
    <source>
        <dbReference type="Google" id="ProtNLM"/>
    </source>
</evidence>
<evidence type="ECO:0000256" key="4">
    <source>
        <dbReference type="ARBA" id="ARBA00023136"/>
    </source>
</evidence>
<feature type="transmembrane region" description="Helical" evidence="5">
    <location>
        <begin position="138"/>
        <end position="160"/>
    </location>
</feature>
<comment type="similarity">
    <text evidence="5">Belongs to the BI1 family.</text>
</comment>
<proteinExistence type="inferred from homology"/>
<feature type="transmembrane region" description="Helical" evidence="5">
    <location>
        <begin position="56"/>
        <end position="76"/>
    </location>
</feature>
<dbReference type="Proteomes" id="UP000689195">
    <property type="component" value="Unassembled WGS sequence"/>
</dbReference>
<keyword evidence="4 5" id="KW-0472">Membrane</keyword>
<evidence type="ECO:0000313" key="7">
    <source>
        <dbReference type="Proteomes" id="UP000689195"/>
    </source>
</evidence>
<dbReference type="PANTHER" id="PTHR23291">
    <property type="entry name" value="BAX INHIBITOR-RELATED"/>
    <property type="match status" value="1"/>
</dbReference>
<dbReference type="InterPro" id="IPR006214">
    <property type="entry name" value="Bax_inhibitor_1-related"/>
</dbReference>
<dbReference type="EMBL" id="CAJJDO010000174">
    <property type="protein sequence ID" value="CAD8213119.1"/>
    <property type="molecule type" value="Genomic_DNA"/>
</dbReference>
<dbReference type="PANTHER" id="PTHR23291:SF47">
    <property type="entry name" value="TRANSMEMBRANE BAX INHIBITOR MOTIF CONTAINING 7"/>
    <property type="match status" value="1"/>
</dbReference>
<evidence type="ECO:0000256" key="3">
    <source>
        <dbReference type="ARBA" id="ARBA00022989"/>
    </source>
</evidence>
<reference evidence="6" key="1">
    <citation type="submission" date="2021-01" db="EMBL/GenBank/DDBJ databases">
        <authorList>
            <consortium name="Genoscope - CEA"/>
            <person name="William W."/>
        </authorList>
    </citation>
    <scope>NUCLEOTIDE SEQUENCE</scope>
</reference>
<comment type="subcellular location">
    <subcellularLocation>
        <location evidence="1">Membrane</location>
        <topology evidence="1">Multi-pass membrane protein</topology>
    </subcellularLocation>
</comment>
<sequence>MNNNINNYLLNQNDQQQYINPQSFETQNGQTQKMNQFQNQGVFQDQQIRVQFFKNLYCFLFFEFLFNLVMIALGIYTDMIFWLLRLYEICYYDEENYQYCFYGVEPSWLFYVSLFISLILQFMLYFKGNLVRNAPVNYIVLILQIVFFGFTFTTINIFWALRLLPIAVWITWGGTFLIIGVFTILAFLQKREISWQVGAIVILGISLTLFIIWIFTFHYYPLWAKFLSLVVILIYGFYLILETRLMMSQGRFNLYTNDYLIGSLLLNGLMLQPLVRIFEILSNAFGNRSM</sequence>
<feature type="transmembrane region" description="Helical" evidence="5">
    <location>
        <begin position="195"/>
        <end position="216"/>
    </location>
</feature>
<gene>
    <name evidence="6" type="ORF">PPENT_87.1.T1740020</name>
</gene>
<dbReference type="OrthoDB" id="7933078at2759"/>
<evidence type="ECO:0000256" key="5">
    <source>
        <dbReference type="RuleBase" id="RU004379"/>
    </source>
</evidence>
<dbReference type="AlphaFoldDB" id="A0A8S1YHG3"/>
<protein>
    <recommendedName>
        <fullName evidence="8">Inhibitor of apoptosis-promoting Bax1 protein</fullName>
    </recommendedName>
</protein>
<feature type="transmembrane region" description="Helical" evidence="5">
    <location>
        <begin position="166"/>
        <end position="188"/>
    </location>
</feature>
<feature type="transmembrane region" description="Helical" evidence="5">
    <location>
        <begin position="222"/>
        <end position="241"/>
    </location>
</feature>